<evidence type="ECO:0000256" key="2">
    <source>
        <dbReference type="ARBA" id="ARBA00023002"/>
    </source>
</evidence>
<keyword evidence="6" id="KW-1185">Reference proteome</keyword>
<dbReference type="Proteomes" id="UP001596417">
    <property type="component" value="Unassembled WGS sequence"/>
</dbReference>
<comment type="caution">
    <text evidence="5">The sequence shown here is derived from an EMBL/GenBank/DDBJ whole genome shotgun (WGS) entry which is preliminary data.</text>
</comment>
<dbReference type="InterPro" id="IPR008274">
    <property type="entry name" value="AldOxase/xan_DH_MoCoBD1"/>
</dbReference>
<dbReference type="Pfam" id="PF02738">
    <property type="entry name" value="MoCoBD_1"/>
    <property type="match status" value="1"/>
</dbReference>
<dbReference type="Pfam" id="PF20256">
    <property type="entry name" value="MoCoBD_2"/>
    <property type="match status" value="1"/>
</dbReference>
<dbReference type="PANTHER" id="PTHR11908">
    <property type="entry name" value="XANTHINE DEHYDROGENASE"/>
    <property type="match status" value="1"/>
</dbReference>
<dbReference type="InterPro" id="IPR036856">
    <property type="entry name" value="Ald_Oxase/Xan_DH_a/b_sf"/>
</dbReference>
<protein>
    <submittedName>
        <fullName evidence="5">Xanthine dehydrogenase family protein molybdopterin-binding subunit</fullName>
    </submittedName>
</protein>
<reference evidence="5 6" key="1">
    <citation type="journal article" date="2019" name="Int. J. Syst. Evol. Microbiol.">
        <title>The Global Catalogue of Microorganisms (GCM) 10K type strain sequencing project: providing services to taxonomists for standard genome sequencing and annotation.</title>
        <authorList>
            <consortium name="The Broad Institute Genomics Platform"/>
            <consortium name="The Broad Institute Genome Sequencing Center for Infectious Disease"/>
            <person name="Wu L."/>
            <person name="Ma J."/>
        </authorList>
    </citation>
    <scope>NUCLEOTIDE SEQUENCE [LARGE SCALE GENOMIC DNA]</scope>
    <source>
        <strain evidence="5 6">RDMS1</strain>
    </source>
</reference>
<proteinExistence type="predicted"/>
<evidence type="ECO:0000313" key="5">
    <source>
        <dbReference type="EMBL" id="MFC7189674.1"/>
    </source>
</evidence>
<dbReference type="EMBL" id="JBHTAX010000001">
    <property type="protein sequence ID" value="MFC7189674.1"/>
    <property type="molecule type" value="Genomic_DNA"/>
</dbReference>
<evidence type="ECO:0000256" key="3">
    <source>
        <dbReference type="SAM" id="MobiDB-lite"/>
    </source>
</evidence>
<dbReference type="RefSeq" id="WP_264554823.1">
    <property type="nucleotide sequence ID" value="NZ_CP109979.1"/>
</dbReference>
<dbReference type="SUPFAM" id="SSF54665">
    <property type="entry name" value="CO dehydrogenase molybdoprotein N-domain-like"/>
    <property type="match status" value="1"/>
</dbReference>
<accession>A0ABD5YJX1</accession>
<dbReference type="InterPro" id="IPR037165">
    <property type="entry name" value="AldOxase/xan_DH_Mopterin-bd_sf"/>
</dbReference>
<keyword evidence="1" id="KW-0500">Molybdenum</keyword>
<dbReference type="GeneID" id="76199233"/>
<feature type="region of interest" description="Disordered" evidence="3">
    <location>
        <begin position="1"/>
        <end position="30"/>
    </location>
</feature>
<evidence type="ECO:0000313" key="6">
    <source>
        <dbReference type="Proteomes" id="UP001596417"/>
    </source>
</evidence>
<dbReference type="Pfam" id="PF01315">
    <property type="entry name" value="Ald_Xan_dh_C"/>
    <property type="match status" value="1"/>
</dbReference>
<dbReference type="GO" id="GO:0016491">
    <property type="term" value="F:oxidoreductase activity"/>
    <property type="evidence" value="ECO:0007669"/>
    <property type="project" value="UniProtKB-KW"/>
</dbReference>
<dbReference type="SUPFAM" id="SSF56003">
    <property type="entry name" value="Molybdenum cofactor-binding domain"/>
    <property type="match status" value="1"/>
</dbReference>
<evidence type="ECO:0000259" key="4">
    <source>
        <dbReference type="SMART" id="SM01008"/>
    </source>
</evidence>
<dbReference type="PANTHER" id="PTHR11908:SF132">
    <property type="entry name" value="ALDEHYDE OXIDASE 1-RELATED"/>
    <property type="match status" value="1"/>
</dbReference>
<gene>
    <name evidence="5" type="ORF">ACFQL7_07265</name>
</gene>
<dbReference type="InterPro" id="IPR000674">
    <property type="entry name" value="Ald_Oxase/Xan_DH_a/b"/>
</dbReference>
<dbReference type="AlphaFoldDB" id="A0ABD5YJX1"/>
<name>A0ABD5YJX1_9EURY</name>
<keyword evidence="2" id="KW-0560">Oxidoreductase</keyword>
<dbReference type="InterPro" id="IPR016208">
    <property type="entry name" value="Ald_Oxase/xanthine_DH-like"/>
</dbReference>
<dbReference type="Gene3D" id="3.30.365.10">
    <property type="entry name" value="Aldehyde oxidase/xanthine dehydrogenase, molybdopterin binding domain"/>
    <property type="match status" value="4"/>
</dbReference>
<evidence type="ECO:0000256" key="1">
    <source>
        <dbReference type="ARBA" id="ARBA00022505"/>
    </source>
</evidence>
<sequence>MSLETIDPDEARPSDLVGSSIQRREDPRLITGEAEYTDDIHHPEAVHLAIKGSQYGHAEIESIDTSDAAELDGVTAAYTAAELDESGVSSALQSPASDANVPEYPLLATDAVRFQGQPVAAVIAEDRYTAREALSEIDISYNRQEAVSDPRTALEEEESPTIHEEAPDNVAFRWENGDAEATDEAFERADHTVSFDPVINRVIPTAMEPRTAFAQYEKSTDELTVELSTQNPHSVRSDLSQTLDLAEEQIRVRSPDVGGGFGAKLPPYTGHLLASWCAIQLERPVKWVATRTEDCQSMVHSRYQDIEAEAALSEDGHLLGVRMDSIADVGGYLVPGGSIVPKNIGLMLSGQYALPAAHVELTGVFTTTAPLAAYRGAGRPEATYFIERLVEVASRELDMDPVTFRRQNFIPTDEFPYETGFGHTYDSGDYEQSLEKALSLIDYDHRRERQAELSEDGRYLGIGISCYVEACGVGPNMGESGIINVKPSGDVVVKTGTTEIGTGHRTGYTQIVASALGVPHDDIEIIEGDTDAVHEGHGTAGSRAMPVGGSAIRETADAVIEKGRQIAARSLEAAPDDIAFADGAFSVRGAPDRSLTLVDVAAMIDDDPSDADEGLEATSNYEPPNYTYPFGTHAAVVEVTPETGDVEIEQYVAVDDVGTQINPKLVEGQIHGGVVQGIGQALYEEAIYDSNGNLLTGSLQDYAVPKAEHVPSMETATTVTECPHNPLGVKGVGEAGAIAAPPAIVNAVVDALSPFEIDHLDMPLTNETVWEAVCQSNN</sequence>
<dbReference type="Gene3D" id="3.90.1170.50">
    <property type="entry name" value="Aldehyde oxidase/xanthine dehydrogenase, a/b hammerhead"/>
    <property type="match status" value="1"/>
</dbReference>
<feature type="domain" description="Aldehyde oxidase/xanthine dehydrogenase a/b hammerhead" evidence="4">
    <location>
        <begin position="31"/>
        <end position="145"/>
    </location>
</feature>
<dbReference type="SMART" id="SM01008">
    <property type="entry name" value="Ald_Xan_dh_C"/>
    <property type="match status" value="1"/>
</dbReference>
<dbReference type="InterPro" id="IPR046867">
    <property type="entry name" value="AldOxase/xan_DH_MoCoBD2"/>
</dbReference>
<organism evidence="5 6">
    <name type="scientific">Halocatena marina</name>
    <dbReference type="NCBI Taxonomy" id="2934937"/>
    <lineage>
        <taxon>Archaea</taxon>
        <taxon>Methanobacteriati</taxon>
        <taxon>Methanobacteriota</taxon>
        <taxon>Stenosarchaea group</taxon>
        <taxon>Halobacteria</taxon>
        <taxon>Halobacteriales</taxon>
        <taxon>Natronomonadaceae</taxon>
        <taxon>Halocatena</taxon>
    </lineage>
</organism>